<dbReference type="OrthoDB" id="755951at2759"/>
<proteinExistence type="inferred from homology"/>
<dbReference type="InterPro" id="IPR023214">
    <property type="entry name" value="HAD_sf"/>
</dbReference>
<dbReference type="GO" id="GO:0005829">
    <property type="term" value="C:cytosol"/>
    <property type="evidence" value="ECO:0007669"/>
    <property type="project" value="TreeGrafter"/>
</dbReference>
<dbReference type="SUPFAM" id="SSF53756">
    <property type="entry name" value="UDP-Glycosyltransferase/glycogen phosphorylase"/>
    <property type="match status" value="1"/>
</dbReference>
<protein>
    <submittedName>
        <fullName evidence="4">Trehalose-phosphatase</fullName>
    </submittedName>
</protein>
<comment type="caution">
    <text evidence="4">The sequence shown here is derived from an EMBL/GenBank/DDBJ whole genome shotgun (WGS) entry which is preliminary data.</text>
</comment>
<dbReference type="NCBIfam" id="TIGR00685">
    <property type="entry name" value="T6PP"/>
    <property type="match status" value="1"/>
</dbReference>
<dbReference type="Gene3D" id="3.40.50.1000">
    <property type="entry name" value="HAD superfamily/HAD-like"/>
    <property type="match status" value="1"/>
</dbReference>
<name>A0A1C7LSL0_GRIFR</name>
<evidence type="ECO:0000256" key="2">
    <source>
        <dbReference type="ARBA" id="ARBA00006330"/>
    </source>
</evidence>
<dbReference type="PANTHER" id="PTHR10788">
    <property type="entry name" value="TREHALOSE-6-PHOSPHATE SYNTHASE"/>
    <property type="match status" value="1"/>
</dbReference>
<evidence type="ECO:0000313" key="4">
    <source>
        <dbReference type="EMBL" id="OBZ67662.1"/>
    </source>
</evidence>
<evidence type="ECO:0000256" key="3">
    <source>
        <dbReference type="SAM" id="MobiDB-lite"/>
    </source>
</evidence>
<dbReference type="GO" id="GO:0005946">
    <property type="term" value="C:alpha,alpha-trehalose-phosphate synthase complex (UDP-forming)"/>
    <property type="evidence" value="ECO:0007669"/>
    <property type="project" value="TreeGrafter"/>
</dbReference>
<dbReference type="STRING" id="5627.A0A1C7LSL0"/>
<sequence>MDSFAEPRKAVDGNISLPDVRDHVHKLERDLHAKGIPLSGRIIHVCHYLPVTSFLTGLPRATEVDLPSPPATPPAKSTSINGDSVSVESSPRRRNSAQWTLSIRYGHSAMVSGINSLAATHEQLFIGWTGDIESAPPCLPTLISPAASSSTAGEPPVNKVPPSALNDEDRKELEEILAEYKSRDEIRDGKKITYIPVWLDDKDAHGHYDGYCKQTLWPLFHYLLWQDVATEYASADSHWASYTAVNAAFARRVAEVYRPGDLIWVHDYHLLLVPGLIRQSLPEAAVGLFVHTPFPSSEVFRCLPRRKEILDGMLGANLVCFQTYSYSRHFTSSCVRVCGYEITARGGIDVQGHVTAIAYCPVGVDAERVAKDTLRPGIQPKLEALRVLYEGKKIIVGRDKLDVVKGVVQKLRAFEKLLMDYPQWIGNVVLIQVTSPAMSDSPKLERQVSELVAHINGEYGSLDFIPVHHYHQTIKKDEFYALLSVADLGVITPLRDGMNTTSMEFVISQERTKKSPLVLSEFMGISSNMTEALQINPWNLGEVAAAMHQGLTMTEEEKLRRHSQLYKTVTTHTSHTWAAMLAKMLLQQLGSQNMARQTPFIPKGNLEQQYLKAKKRLFLFDYDGTLAPIVKIPSMAVPSADTLEALERLTRDPKNVVYIISGRDGEFLEQHLGHIKNLGMSAEHGGFIREPGAETWSNFTESLDMDWMGEVLEIFKYYTERTTGSHIEVKKSSITWHYRASDPEWGLFQCHQCQDLLENNLARKRPIEVLVGKKNLEVRPLAVNKGEIVKRILYFHPDAEFVFCAGDDKTDEDMFRALLLFPGNATTARMEPPLSVTLLANDAAKKHEAVDLALTREAVFTTAVGHSSKRTLAAWHVTTPEEIVDHMLHLVNTSDNLEAATKSSL</sequence>
<dbReference type="AlphaFoldDB" id="A0A1C7LSL0"/>
<dbReference type="Pfam" id="PF02358">
    <property type="entry name" value="Trehalose_PPase"/>
    <property type="match status" value="1"/>
</dbReference>
<dbReference type="OMA" id="VHPMPIE"/>
<feature type="region of interest" description="Disordered" evidence="3">
    <location>
        <begin position="146"/>
        <end position="168"/>
    </location>
</feature>
<dbReference type="Gene3D" id="3.30.70.1020">
    <property type="entry name" value="Trehalose-6-phosphate phosphatase related protein, domain 2"/>
    <property type="match status" value="1"/>
</dbReference>
<dbReference type="FunFam" id="3.30.70.1020:FF:000002">
    <property type="entry name" value="Trehalose-6-phosphate synthase 2"/>
    <property type="match status" value="1"/>
</dbReference>
<organism evidence="4 5">
    <name type="scientific">Grifola frondosa</name>
    <name type="common">Maitake</name>
    <name type="synonym">Polyporus frondosus</name>
    <dbReference type="NCBI Taxonomy" id="5627"/>
    <lineage>
        <taxon>Eukaryota</taxon>
        <taxon>Fungi</taxon>
        <taxon>Dikarya</taxon>
        <taxon>Basidiomycota</taxon>
        <taxon>Agaricomycotina</taxon>
        <taxon>Agaricomycetes</taxon>
        <taxon>Polyporales</taxon>
        <taxon>Grifolaceae</taxon>
        <taxon>Grifola</taxon>
    </lineage>
</organism>
<dbReference type="GO" id="GO:0003825">
    <property type="term" value="F:alpha,alpha-trehalose-phosphate synthase (UDP-forming) activity"/>
    <property type="evidence" value="ECO:0007669"/>
    <property type="project" value="TreeGrafter"/>
</dbReference>
<dbReference type="InterPro" id="IPR006379">
    <property type="entry name" value="HAD-SF_hydro_IIB"/>
</dbReference>
<comment type="similarity">
    <text evidence="2">In the C-terminal section; belongs to the trehalose phosphatase family.</text>
</comment>
<comment type="similarity">
    <text evidence="1">In the N-terminal section; belongs to the glycosyltransferase 20 family.</text>
</comment>
<dbReference type="CDD" id="cd01627">
    <property type="entry name" value="HAD_TPP"/>
    <property type="match status" value="1"/>
</dbReference>
<dbReference type="GO" id="GO:0004805">
    <property type="term" value="F:trehalose-phosphatase activity"/>
    <property type="evidence" value="ECO:0007669"/>
    <property type="project" value="TreeGrafter"/>
</dbReference>
<evidence type="ECO:0000313" key="5">
    <source>
        <dbReference type="Proteomes" id="UP000092993"/>
    </source>
</evidence>
<accession>A0A1C7LSL0</accession>
<evidence type="ECO:0000256" key="1">
    <source>
        <dbReference type="ARBA" id="ARBA00005409"/>
    </source>
</evidence>
<gene>
    <name evidence="4" type="primary">tpp1</name>
    <name evidence="4" type="ORF">A0H81_12222</name>
</gene>
<feature type="region of interest" description="Disordered" evidence="3">
    <location>
        <begin position="64"/>
        <end position="93"/>
    </location>
</feature>
<dbReference type="SUPFAM" id="SSF56784">
    <property type="entry name" value="HAD-like"/>
    <property type="match status" value="1"/>
</dbReference>
<dbReference type="FunFam" id="3.40.50.2000:FF:000036">
    <property type="entry name" value="Alpha,alpha-trehalose-phosphate synthase subunit Tps2"/>
    <property type="match status" value="1"/>
</dbReference>
<dbReference type="Proteomes" id="UP000092993">
    <property type="component" value="Unassembled WGS sequence"/>
</dbReference>
<dbReference type="Pfam" id="PF00982">
    <property type="entry name" value="Glyco_transf_20"/>
    <property type="match status" value="1"/>
</dbReference>
<dbReference type="GO" id="GO:0005992">
    <property type="term" value="P:trehalose biosynthetic process"/>
    <property type="evidence" value="ECO:0007669"/>
    <property type="project" value="InterPro"/>
</dbReference>
<dbReference type="PANTHER" id="PTHR10788:SF123">
    <property type="entry name" value="TREHALOSE-PHOSPHATASE"/>
    <property type="match status" value="1"/>
</dbReference>
<keyword evidence="5" id="KW-1185">Reference proteome</keyword>
<feature type="compositionally biased region" description="Polar residues" evidence="3">
    <location>
        <begin position="80"/>
        <end position="89"/>
    </location>
</feature>
<dbReference type="EMBL" id="LUGG01000023">
    <property type="protein sequence ID" value="OBZ67662.1"/>
    <property type="molecule type" value="Genomic_DNA"/>
</dbReference>
<reference evidence="4 5" key="1">
    <citation type="submission" date="2016-03" db="EMBL/GenBank/DDBJ databases">
        <title>Whole genome sequencing of Grifola frondosa 9006-11.</title>
        <authorList>
            <person name="Min B."/>
            <person name="Park H."/>
            <person name="Kim J.-G."/>
            <person name="Cho H."/>
            <person name="Oh Y.-L."/>
            <person name="Kong W.-S."/>
            <person name="Choi I.-G."/>
        </authorList>
    </citation>
    <scope>NUCLEOTIDE SEQUENCE [LARGE SCALE GENOMIC DNA]</scope>
    <source>
        <strain evidence="4 5">9006-11</strain>
    </source>
</reference>
<dbReference type="NCBIfam" id="TIGR01484">
    <property type="entry name" value="HAD-SF-IIB"/>
    <property type="match status" value="1"/>
</dbReference>
<dbReference type="CDD" id="cd03788">
    <property type="entry name" value="GT20_TPS"/>
    <property type="match status" value="1"/>
</dbReference>
<dbReference type="Gene3D" id="3.40.50.2000">
    <property type="entry name" value="Glycogen Phosphorylase B"/>
    <property type="match status" value="2"/>
</dbReference>
<dbReference type="InterPro" id="IPR036412">
    <property type="entry name" value="HAD-like_sf"/>
</dbReference>
<dbReference type="InterPro" id="IPR001830">
    <property type="entry name" value="Glyco_trans_20"/>
</dbReference>
<dbReference type="InterPro" id="IPR003337">
    <property type="entry name" value="Trehalose_PPase"/>
</dbReference>